<keyword evidence="3" id="KW-1185">Reference proteome</keyword>
<sequence>MPRRGAGSFFAVLLSNISCSGTMPYVVSMSSALPPPSSCRLSAAAVFPATPRMREA</sequence>
<dbReference type="EMBL" id="ML213512">
    <property type="protein sequence ID" value="TFK51063.1"/>
    <property type="molecule type" value="Genomic_DNA"/>
</dbReference>
<name>A0A5C3N1J4_9AGAM</name>
<evidence type="ECO:0000256" key="1">
    <source>
        <dbReference type="SAM" id="SignalP"/>
    </source>
</evidence>
<gene>
    <name evidence="2" type="ORF">OE88DRAFT_1660312</name>
</gene>
<accession>A0A5C3N1J4</accession>
<evidence type="ECO:0000313" key="2">
    <source>
        <dbReference type="EMBL" id="TFK51063.1"/>
    </source>
</evidence>
<dbReference type="Proteomes" id="UP000305948">
    <property type="component" value="Unassembled WGS sequence"/>
</dbReference>
<evidence type="ECO:0000313" key="3">
    <source>
        <dbReference type="Proteomes" id="UP000305948"/>
    </source>
</evidence>
<protein>
    <submittedName>
        <fullName evidence="2">Uncharacterized protein</fullName>
    </submittedName>
</protein>
<feature type="signal peptide" evidence="1">
    <location>
        <begin position="1"/>
        <end position="22"/>
    </location>
</feature>
<reference evidence="2 3" key="1">
    <citation type="journal article" date="2019" name="Nat. Ecol. Evol.">
        <title>Megaphylogeny resolves global patterns of mushroom evolution.</title>
        <authorList>
            <person name="Varga T."/>
            <person name="Krizsan K."/>
            <person name="Foldi C."/>
            <person name="Dima B."/>
            <person name="Sanchez-Garcia M."/>
            <person name="Sanchez-Ramirez S."/>
            <person name="Szollosi G.J."/>
            <person name="Szarkandi J.G."/>
            <person name="Papp V."/>
            <person name="Albert L."/>
            <person name="Andreopoulos W."/>
            <person name="Angelini C."/>
            <person name="Antonin V."/>
            <person name="Barry K.W."/>
            <person name="Bougher N.L."/>
            <person name="Buchanan P."/>
            <person name="Buyck B."/>
            <person name="Bense V."/>
            <person name="Catcheside P."/>
            <person name="Chovatia M."/>
            <person name="Cooper J."/>
            <person name="Damon W."/>
            <person name="Desjardin D."/>
            <person name="Finy P."/>
            <person name="Geml J."/>
            <person name="Haridas S."/>
            <person name="Hughes K."/>
            <person name="Justo A."/>
            <person name="Karasinski D."/>
            <person name="Kautmanova I."/>
            <person name="Kiss B."/>
            <person name="Kocsube S."/>
            <person name="Kotiranta H."/>
            <person name="LaButti K.M."/>
            <person name="Lechner B.E."/>
            <person name="Liimatainen K."/>
            <person name="Lipzen A."/>
            <person name="Lukacs Z."/>
            <person name="Mihaltcheva S."/>
            <person name="Morgado L.N."/>
            <person name="Niskanen T."/>
            <person name="Noordeloos M.E."/>
            <person name="Ohm R.A."/>
            <person name="Ortiz-Santana B."/>
            <person name="Ovrebo C."/>
            <person name="Racz N."/>
            <person name="Riley R."/>
            <person name="Savchenko A."/>
            <person name="Shiryaev A."/>
            <person name="Soop K."/>
            <person name="Spirin V."/>
            <person name="Szebenyi C."/>
            <person name="Tomsovsky M."/>
            <person name="Tulloss R.E."/>
            <person name="Uehling J."/>
            <person name="Grigoriev I.V."/>
            <person name="Vagvolgyi C."/>
            <person name="Papp T."/>
            <person name="Martin F.M."/>
            <person name="Miettinen O."/>
            <person name="Hibbett D.S."/>
            <person name="Nagy L.G."/>
        </authorList>
    </citation>
    <scope>NUCLEOTIDE SEQUENCE [LARGE SCALE GENOMIC DNA]</scope>
    <source>
        <strain evidence="2 3">OMC1185</strain>
    </source>
</reference>
<proteinExistence type="predicted"/>
<dbReference type="AlphaFoldDB" id="A0A5C3N1J4"/>
<keyword evidence="1" id="KW-0732">Signal</keyword>
<feature type="chain" id="PRO_5022821514" evidence="1">
    <location>
        <begin position="23"/>
        <end position="56"/>
    </location>
</feature>
<organism evidence="2 3">
    <name type="scientific">Heliocybe sulcata</name>
    <dbReference type="NCBI Taxonomy" id="5364"/>
    <lineage>
        <taxon>Eukaryota</taxon>
        <taxon>Fungi</taxon>
        <taxon>Dikarya</taxon>
        <taxon>Basidiomycota</taxon>
        <taxon>Agaricomycotina</taxon>
        <taxon>Agaricomycetes</taxon>
        <taxon>Gloeophyllales</taxon>
        <taxon>Gloeophyllaceae</taxon>
        <taxon>Heliocybe</taxon>
    </lineage>
</organism>